<feature type="compositionally biased region" description="Basic and acidic residues" evidence="6">
    <location>
        <begin position="246"/>
        <end position="257"/>
    </location>
</feature>
<dbReference type="NCBIfam" id="TIGR00633">
    <property type="entry name" value="xth"/>
    <property type="match status" value="1"/>
</dbReference>
<comment type="caution">
    <text evidence="8">The sequence shown here is derived from an EMBL/GenBank/DDBJ whole genome shotgun (WGS) entry which is preliminary data.</text>
</comment>
<dbReference type="SUPFAM" id="SSF56219">
    <property type="entry name" value="DNase I-like"/>
    <property type="match status" value="1"/>
</dbReference>
<proteinExistence type="inferred from homology"/>
<dbReference type="InterPro" id="IPR036691">
    <property type="entry name" value="Endo/exonu/phosph_ase_sf"/>
</dbReference>
<dbReference type="PANTHER" id="PTHR43250:SF2">
    <property type="entry name" value="EXODEOXYRIBONUCLEASE III"/>
    <property type="match status" value="1"/>
</dbReference>
<dbReference type="PROSITE" id="PS00726">
    <property type="entry name" value="AP_NUCLEASE_F1_1"/>
    <property type="match status" value="1"/>
</dbReference>
<organism evidence="8 9">
    <name type="scientific">Hirschia litorea</name>
    <dbReference type="NCBI Taxonomy" id="1199156"/>
    <lineage>
        <taxon>Bacteria</taxon>
        <taxon>Pseudomonadati</taxon>
        <taxon>Pseudomonadota</taxon>
        <taxon>Alphaproteobacteria</taxon>
        <taxon>Hyphomonadales</taxon>
        <taxon>Hyphomonadaceae</taxon>
        <taxon>Hirschia</taxon>
    </lineage>
</organism>
<dbReference type="EMBL" id="JBHTBR010000005">
    <property type="protein sequence ID" value="MFC7292323.1"/>
    <property type="molecule type" value="Genomic_DNA"/>
</dbReference>
<keyword evidence="5" id="KW-0460">Magnesium</keyword>
<feature type="domain" description="Endonuclease/exonuclease/phosphatase" evidence="7">
    <location>
        <begin position="8"/>
        <end position="258"/>
    </location>
</feature>
<evidence type="ECO:0000256" key="1">
    <source>
        <dbReference type="ARBA" id="ARBA00001946"/>
    </source>
</evidence>
<keyword evidence="4 8" id="KW-0378">Hydrolase</keyword>
<sequence>MTDLRLTSWNINSVRLRMPRVADFIAREKPDILCLQEIKCREAEYPLKAFEEAGMPYVEIAGQKGMHGVAIGSKYPIERLDTPDFCMRGEARALSVKIAGIEIHNLYVPAGGDEPDPVINEKFAHKLEFLARMEKIYAARCADSQPLIVVGDINVAPGEHDVWSHKQLLKVVSHTPVETDALDKILKLGGFSDIGRLKHDATEKLYSWWSYRARDWEKSNRGRRLDHIWANQAATPLTDASSYEIHQSDRGGEKPSDHAPVTVNLKAAL</sequence>
<dbReference type="CDD" id="cd09086">
    <property type="entry name" value="ExoIII-like_AP-endo"/>
    <property type="match status" value="1"/>
</dbReference>
<dbReference type="Gene3D" id="3.60.10.10">
    <property type="entry name" value="Endonuclease/exonuclease/phosphatase"/>
    <property type="match status" value="1"/>
</dbReference>
<dbReference type="Proteomes" id="UP001596492">
    <property type="component" value="Unassembled WGS sequence"/>
</dbReference>
<dbReference type="Pfam" id="PF03372">
    <property type="entry name" value="Exo_endo_phos"/>
    <property type="match status" value="1"/>
</dbReference>
<dbReference type="InterPro" id="IPR005135">
    <property type="entry name" value="Endo/exonuclease/phosphatase"/>
</dbReference>
<keyword evidence="3" id="KW-0479">Metal-binding</keyword>
<dbReference type="InterPro" id="IPR004808">
    <property type="entry name" value="AP_endonuc_1"/>
</dbReference>
<evidence type="ECO:0000259" key="7">
    <source>
        <dbReference type="Pfam" id="PF03372"/>
    </source>
</evidence>
<evidence type="ECO:0000256" key="4">
    <source>
        <dbReference type="ARBA" id="ARBA00022801"/>
    </source>
</evidence>
<dbReference type="InterPro" id="IPR020847">
    <property type="entry name" value="AP_endonuclease_F1_BS"/>
</dbReference>
<dbReference type="PROSITE" id="PS51435">
    <property type="entry name" value="AP_NUCLEASE_F1_4"/>
    <property type="match status" value="1"/>
</dbReference>
<feature type="region of interest" description="Disordered" evidence="6">
    <location>
        <begin position="240"/>
        <end position="261"/>
    </location>
</feature>
<dbReference type="GO" id="GO:0008311">
    <property type="term" value="F:double-stranded DNA 3'-5' DNA exonuclease activity"/>
    <property type="evidence" value="ECO:0007669"/>
    <property type="project" value="UniProtKB-EC"/>
</dbReference>
<comment type="cofactor">
    <cofactor evidence="1">
        <name>Mg(2+)</name>
        <dbReference type="ChEBI" id="CHEBI:18420"/>
    </cofactor>
</comment>
<evidence type="ECO:0000256" key="5">
    <source>
        <dbReference type="ARBA" id="ARBA00022842"/>
    </source>
</evidence>
<dbReference type="EC" id="3.1.11.2" evidence="8"/>
<keyword evidence="9" id="KW-1185">Reference proteome</keyword>
<comment type="similarity">
    <text evidence="2">Belongs to the DNA repair enzymes AP/ExoA family.</text>
</comment>
<dbReference type="RefSeq" id="WP_382167665.1">
    <property type="nucleotide sequence ID" value="NZ_JBHTBR010000005.1"/>
</dbReference>
<gene>
    <name evidence="8" type="ORF">ACFQS8_11895</name>
</gene>
<name>A0ABW2IMX4_9PROT</name>
<accession>A0ABW2IMX4</accession>
<evidence type="ECO:0000256" key="6">
    <source>
        <dbReference type="SAM" id="MobiDB-lite"/>
    </source>
</evidence>
<protein>
    <submittedName>
        <fullName evidence="8">Exodeoxyribonuclease III</fullName>
        <ecNumber evidence="8">3.1.11.2</ecNumber>
    </submittedName>
</protein>
<dbReference type="PANTHER" id="PTHR43250">
    <property type="entry name" value="EXODEOXYRIBONUCLEASE III"/>
    <property type="match status" value="1"/>
</dbReference>
<evidence type="ECO:0000313" key="9">
    <source>
        <dbReference type="Proteomes" id="UP001596492"/>
    </source>
</evidence>
<evidence type="ECO:0000313" key="8">
    <source>
        <dbReference type="EMBL" id="MFC7292323.1"/>
    </source>
</evidence>
<evidence type="ECO:0000256" key="3">
    <source>
        <dbReference type="ARBA" id="ARBA00022723"/>
    </source>
</evidence>
<dbReference type="InterPro" id="IPR037493">
    <property type="entry name" value="ExoIII-like"/>
</dbReference>
<reference evidence="9" key="1">
    <citation type="journal article" date="2019" name="Int. J. Syst. Evol. Microbiol.">
        <title>The Global Catalogue of Microorganisms (GCM) 10K type strain sequencing project: providing services to taxonomists for standard genome sequencing and annotation.</title>
        <authorList>
            <consortium name="The Broad Institute Genomics Platform"/>
            <consortium name="The Broad Institute Genome Sequencing Center for Infectious Disease"/>
            <person name="Wu L."/>
            <person name="Ma J."/>
        </authorList>
    </citation>
    <scope>NUCLEOTIDE SEQUENCE [LARGE SCALE GENOMIC DNA]</scope>
    <source>
        <strain evidence="9">CCUG 51308</strain>
    </source>
</reference>
<evidence type="ECO:0000256" key="2">
    <source>
        <dbReference type="ARBA" id="ARBA00007092"/>
    </source>
</evidence>